<organism evidence="3 4">
    <name type="scientific">Nesterenkonia rhizosphaerae</name>
    <dbReference type="NCBI Taxonomy" id="1348272"/>
    <lineage>
        <taxon>Bacteria</taxon>
        <taxon>Bacillati</taxon>
        <taxon>Actinomycetota</taxon>
        <taxon>Actinomycetes</taxon>
        <taxon>Micrococcales</taxon>
        <taxon>Micrococcaceae</taxon>
        <taxon>Nesterenkonia</taxon>
    </lineage>
</organism>
<evidence type="ECO:0000313" key="3">
    <source>
        <dbReference type="EMBL" id="GAA4927296.1"/>
    </source>
</evidence>
<dbReference type="Proteomes" id="UP001500368">
    <property type="component" value="Unassembled WGS sequence"/>
</dbReference>
<gene>
    <name evidence="3" type="ORF">GCM10025790_26760</name>
</gene>
<comment type="caution">
    <text evidence="3">The sequence shown here is derived from an EMBL/GenBank/DDBJ whole genome shotgun (WGS) entry which is preliminary data.</text>
</comment>
<protein>
    <recommendedName>
        <fullName evidence="5">DUF3099 domain-containing protein</fullName>
    </recommendedName>
</protein>
<dbReference type="RefSeq" id="WP_345478496.1">
    <property type="nucleotide sequence ID" value="NZ_BAABLW010000007.1"/>
</dbReference>
<dbReference type="EMBL" id="BAABLW010000007">
    <property type="protein sequence ID" value="GAA4927296.1"/>
    <property type="molecule type" value="Genomic_DNA"/>
</dbReference>
<keyword evidence="2" id="KW-0812">Transmembrane</keyword>
<feature type="region of interest" description="Disordered" evidence="1">
    <location>
        <begin position="88"/>
        <end position="153"/>
    </location>
</feature>
<evidence type="ECO:0000256" key="2">
    <source>
        <dbReference type="SAM" id="Phobius"/>
    </source>
</evidence>
<sequence length="153" mass="16659">MAEPVHSITDAPLKHSEEQHGRMLRYTLAMSIRIVCFILAAVVGVVWETWWAMAFVAAAVVLPYVAVVDANAGGDRYMASRAADGLNAQPQLTSGPSADEAAEQPQWWEAEAQEYDHGHFPGAGDVISGEVITGEDLRDPTETDTHPSERRKS</sequence>
<feature type="transmembrane region" description="Helical" evidence="2">
    <location>
        <begin position="23"/>
        <end position="43"/>
    </location>
</feature>
<reference evidence="4" key="1">
    <citation type="journal article" date="2019" name="Int. J. Syst. Evol. Microbiol.">
        <title>The Global Catalogue of Microorganisms (GCM) 10K type strain sequencing project: providing services to taxonomists for standard genome sequencing and annotation.</title>
        <authorList>
            <consortium name="The Broad Institute Genomics Platform"/>
            <consortium name="The Broad Institute Genome Sequencing Center for Infectious Disease"/>
            <person name="Wu L."/>
            <person name="Ma J."/>
        </authorList>
    </citation>
    <scope>NUCLEOTIDE SEQUENCE [LARGE SCALE GENOMIC DNA]</scope>
    <source>
        <strain evidence="4">JCM 19129</strain>
    </source>
</reference>
<name>A0ABP9G3T8_9MICC</name>
<proteinExistence type="predicted"/>
<evidence type="ECO:0000256" key="1">
    <source>
        <dbReference type="SAM" id="MobiDB-lite"/>
    </source>
</evidence>
<keyword evidence="2" id="KW-1133">Transmembrane helix</keyword>
<evidence type="ECO:0008006" key="5">
    <source>
        <dbReference type="Google" id="ProtNLM"/>
    </source>
</evidence>
<accession>A0ABP9G3T8</accession>
<feature type="transmembrane region" description="Helical" evidence="2">
    <location>
        <begin position="49"/>
        <end position="68"/>
    </location>
</feature>
<dbReference type="InterPro" id="IPR021449">
    <property type="entry name" value="DUF3099"/>
</dbReference>
<keyword evidence="2" id="KW-0472">Membrane</keyword>
<feature type="compositionally biased region" description="Basic and acidic residues" evidence="1">
    <location>
        <begin position="135"/>
        <end position="153"/>
    </location>
</feature>
<dbReference type="Pfam" id="PF11298">
    <property type="entry name" value="DUF3099"/>
    <property type="match status" value="1"/>
</dbReference>
<evidence type="ECO:0000313" key="4">
    <source>
        <dbReference type="Proteomes" id="UP001500368"/>
    </source>
</evidence>
<keyword evidence="4" id="KW-1185">Reference proteome</keyword>